<protein>
    <submittedName>
        <fullName evidence="2">Uncharacterized protein</fullName>
    </submittedName>
</protein>
<gene>
    <name evidence="2" type="ORF">PHLCEN_2v8752</name>
</gene>
<comment type="caution">
    <text evidence="2">The sequence shown here is derived from an EMBL/GenBank/DDBJ whole genome shotgun (WGS) entry which is preliminary data.</text>
</comment>
<sequence>MLLDEKLKLLEEVTAALNKEQSTNGRYIPSSNRALVSALPFGKSKATRYSSVPPSIPEGGSDHDIEMADGHEDPIEVMPTEEEDNIVEISPCRVRACARAMALYATVT</sequence>
<evidence type="ECO:0000313" key="2">
    <source>
        <dbReference type="EMBL" id="PSR75974.1"/>
    </source>
</evidence>
<name>A0A2R6NSW2_9APHY</name>
<organism evidence="2 3">
    <name type="scientific">Hermanssonia centrifuga</name>
    <dbReference type="NCBI Taxonomy" id="98765"/>
    <lineage>
        <taxon>Eukaryota</taxon>
        <taxon>Fungi</taxon>
        <taxon>Dikarya</taxon>
        <taxon>Basidiomycota</taxon>
        <taxon>Agaricomycotina</taxon>
        <taxon>Agaricomycetes</taxon>
        <taxon>Polyporales</taxon>
        <taxon>Meruliaceae</taxon>
        <taxon>Hermanssonia</taxon>
    </lineage>
</organism>
<dbReference type="AlphaFoldDB" id="A0A2R6NSW2"/>
<proteinExistence type="predicted"/>
<keyword evidence="3" id="KW-1185">Reference proteome</keyword>
<feature type="region of interest" description="Disordered" evidence="1">
    <location>
        <begin position="45"/>
        <end position="68"/>
    </location>
</feature>
<accession>A0A2R6NSW2</accession>
<evidence type="ECO:0000256" key="1">
    <source>
        <dbReference type="SAM" id="MobiDB-lite"/>
    </source>
</evidence>
<evidence type="ECO:0000313" key="3">
    <source>
        <dbReference type="Proteomes" id="UP000186601"/>
    </source>
</evidence>
<dbReference type="EMBL" id="MLYV02000870">
    <property type="protein sequence ID" value="PSR75974.1"/>
    <property type="molecule type" value="Genomic_DNA"/>
</dbReference>
<dbReference type="Proteomes" id="UP000186601">
    <property type="component" value="Unassembled WGS sequence"/>
</dbReference>
<reference evidence="2 3" key="1">
    <citation type="submission" date="2018-02" db="EMBL/GenBank/DDBJ databases">
        <title>Genome sequence of the basidiomycete white-rot fungus Phlebia centrifuga.</title>
        <authorList>
            <person name="Granchi Z."/>
            <person name="Peng M."/>
            <person name="de Vries R.P."/>
            <person name="Hilden K."/>
            <person name="Makela M.R."/>
            <person name="Grigoriev I."/>
            <person name="Riley R."/>
        </authorList>
    </citation>
    <scope>NUCLEOTIDE SEQUENCE [LARGE SCALE GENOMIC DNA]</scope>
    <source>
        <strain evidence="2 3">FBCC195</strain>
    </source>
</reference>